<feature type="domain" description="HTH TFE/IIEalpha-type" evidence="3">
    <location>
        <begin position="13"/>
        <end position="103"/>
    </location>
</feature>
<reference evidence="4" key="1">
    <citation type="submission" date="2021-02" db="EMBL/GenBank/DDBJ databases">
        <authorList>
            <person name="Nowell W R."/>
        </authorList>
    </citation>
    <scope>NUCLEOTIDE SEQUENCE</scope>
    <source>
        <strain evidence="4">Ploen Becks lab</strain>
    </source>
</reference>
<evidence type="ECO:0000259" key="3">
    <source>
        <dbReference type="PROSITE" id="PS51344"/>
    </source>
</evidence>
<accession>A0A813LW53</accession>
<dbReference type="Pfam" id="PF11521">
    <property type="entry name" value="TFIIE-A_C"/>
    <property type="match status" value="1"/>
</dbReference>
<evidence type="ECO:0000256" key="1">
    <source>
        <dbReference type="ARBA" id="ARBA00023015"/>
    </source>
</evidence>
<dbReference type="AlphaFoldDB" id="A0A813LW53"/>
<dbReference type="SMART" id="SM00531">
    <property type="entry name" value="TFIIE"/>
    <property type="match status" value="1"/>
</dbReference>
<dbReference type="Pfam" id="PF02002">
    <property type="entry name" value="TFIIE_alpha"/>
    <property type="match status" value="1"/>
</dbReference>
<dbReference type="Proteomes" id="UP000663879">
    <property type="component" value="Unassembled WGS sequence"/>
</dbReference>
<dbReference type="PROSITE" id="PS51344">
    <property type="entry name" value="HTH_TFE_IIE"/>
    <property type="match status" value="1"/>
</dbReference>
<protein>
    <recommendedName>
        <fullName evidence="3">HTH TFE/IIEalpha-type domain-containing protein</fullName>
    </recommendedName>
</protein>
<dbReference type="InterPro" id="IPR017919">
    <property type="entry name" value="TFIIE/TFIIEa_HTH"/>
</dbReference>
<keyword evidence="2" id="KW-0804">Transcription</keyword>
<sequence length="338" mass="40244">MNLEHTNSVPEDLKKLLRIIALNFYGFEYYLCIEYLNIYSCIREDELAEILKLDLKALHQYLMTLKKDHFLNEKLMIDIQKDGKHVKHSFFYINYIAAVNVIKFKLDKIRDKVEKEDLETTKSFFYCVNCHHVFSEYDLKDIFMTMRCSRCYGEVREETKVYKNLLKLFNSQLKPVFDLLNKVDKLKLPDSVLRPVAHNENYAHRKVVLGEQINYVRKEDLENPKGLEILKYPVHKIEDDVPKKEFRQNLELSILDKLLKYEYKSIKADKNDQRVPDDVDDIPDERNFPTIMVNGKAVRFDKISPELTNEMNEQEKETYISVISDLYTQVFDNYSSEF</sequence>
<dbReference type="PANTHER" id="PTHR13097:SF7">
    <property type="entry name" value="GENERAL TRANSCRIPTION FACTOR IIE SUBUNIT 1"/>
    <property type="match status" value="1"/>
</dbReference>
<dbReference type="OrthoDB" id="361102at2759"/>
<dbReference type="Gene3D" id="6.10.140.1250">
    <property type="match status" value="1"/>
</dbReference>
<keyword evidence="5" id="KW-1185">Reference proteome</keyword>
<dbReference type="InterPro" id="IPR002853">
    <property type="entry name" value="TFIIE_asu"/>
</dbReference>
<dbReference type="EMBL" id="CAJNOC010000014">
    <property type="protein sequence ID" value="CAF0705974.1"/>
    <property type="molecule type" value="Genomic_DNA"/>
</dbReference>
<evidence type="ECO:0000256" key="2">
    <source>
        <dbReference type="ARBA" id="ARBA00023163"/>
    </source>
</evidence>
<gene>
    <name evidence="4" type="ORF">OXX778_LOCUS318</name>
</gene>
<comment type="caution">
    <text evidence="4">The sequence shown here is derived from an EMBL/GenBank/DDBJ whole genome shotgun (WGS) entry which is preliminary data.</text>
</comment>
<dbReference type="InterPro" id="IPR021600">
    <property type="entry name" value="TFIIE_asu_C"/>
</dbReference>
<evidence type="ECO:0000313" key="5">
    <source>
        <dbReference type="Proteomes" id="UP000663879"/>
    </source>
</evidence>
<organism evidence="4 5">
    <name type="scientific">Brachionus calyciflorus</name>
    <dbReference type="NCBI Taxonomy" id="104777"/>
    <lineage>
        <taxon>Eukaryota</taxon>
        <taxon>Metazoa</taxon>
        <taxon>Spiralia</taxon>
        <taxon>Gnathifera</taxon>
        <taxon>Rotifera</taxon>
        <taxon>Eurotatoria</taxon>
        <taxon>Monogononta</taxon>
        <taxon>Pseudotrocha</taxon>
        <taxon>Ploima</taxon>
        <taxon>Brachionidae</taxon>
        <taxon>Brachionus</taxon>
    </lineage>
</organism>
<keyword evidence="1" id="KW-0805">Transcription regulation</keyword>
<dbReference type="PANTHER" id="PTHR13097">
    <property type="entry name" value="TRANSCRIPTION INITIATION FACTOR IIE, ALPHA SUBUNIT"/>
    <property type="match status" value="1"/>
</dbReference>
<proteinExistence type="predicted"/>
<evidence type="ECO:0000313" key="4">
    <source>
        <dbReference type="EMBL" id="CAF0705974.1"/>
    </source>
</evidence>
<dbReference type="InterPro" id="IPR024550">
    <property type="entry name" value="TFIIEa/SarR/Rpc3_HTH_dom"/>
</dbReference>
<dbReference type="InterPro" id="IPR039997">
    <property type="entry name" value="TFE"/>
</dbReference>
<name>A0A813LW53_9BILA</name>
<dbReference type="GO" id="GO:0005673">
    <property type="term" value="C:transcription factor TFIIE complex"/>
    <property type="evidence" value="ECO:0007669"/>
    <property type="project" value="TreeGrafter"/>
</dbReference>
<dbReference type="GO" id="GO:0006367">
    <property type="term" value="P:transcription initiation at RNA polymerase II promoter"/>
    <property type="evidence" value="ECO:0007669"/>
    <property type="project" value="InterPro"/>
</dbReference>